<proteinExistence type="predicted"/>
<feature type="transmembrane region" description="Helical" evidence="2">
    <location>
        <begin position="370"/>
        <end position="402"/>
    </location>
</feature>
<dbReference type="InterPro" id="IPR019734">
    <property type="entry name" value="TPR_rpt"/>
</dbReference>
<dbReference type="PANTHER" id="PTHR44216">
    <property type="entry name" value="PROTEIN O-MANNOSYL-TRANSFERASE TMTC2"/>
    <property type="match status" value="1"/>
</dbReference>
<dbReference type="InterPro" id="IPR052384">
    <property type="entry name" value="TMTC_O-mannosyltransferase"/>
</dbReference>
<dbReference type="EMBL" id="CP043494">
    <property type="protein sequence ID" value="WNG52010.1"/>
    <property type="molecule type" value="Genomic_DNA"/>
</dbReference>
<keyword evidence="4" id="KW-1185">Reference proteome</keyword>
<keyword evidence="2" id="KW-0812">Transmembrane</keyword>
<protein>
    <submittedName>
        <fullName evidence="3">Tetratricopeptide repeat protein</fullName>
    </submittedName>
</protein>
<keyword evidence="2" id="KW-0472">Membrane</keyword>
<feature type="repeat" description="TPR" evidence="1">
    <location>
        <begin position="39"/>
        <end position="72"/>
    </location>
</feature>
<dbReference type="InterPro" id="IPR011990">
    <property type="entry name" value="TPR-like_helical_dom_sf"/>
</dbReference>
<organism evidence="3 4">
    <name type="scientific">Archangium minus</name>
    <dbReference type="NCBI Taxonomy" id="83450"/>
    <lineage>
        <taxon>Bacteria</taxon>
        <taxon>Pseudomonadati</taxon>
        <taxon>Myxococcota</taxon>
        <taxon>Myxococcia</taxon>
        <taxon>Myxococcales</taxon>
        <taxon>Cystobacterineae</taxon>
        <taxon>Archangiaceae</taxon>
        <taxon>Archangium</taxon>
    </lineage>
</organism>
<evidence type="ECO:0000313" key="3">
    <source>
        <dbReference type="EMBL" id="WNG52010.1"/>
    </source>
</evidence>
<gene>
    <name evidence="3" type="ORF">F0U60_53815</name>
</gene>
<accession>A0ABY9X9E4</accession>
<feature type="transmembrane region" description="Helical" evidence="2">
    <location>
        <begin position="240"/>
        <end position="262"/>
    </location>
</feature>
<feature type="transmembrane region" description="Helical" evidence="2">
    <location>
        <begin position="274"/>
        <end position="298"/>
    </location>
</feature>
<reference evidence="3 4" key="1">
    <citation type="submission" date="2019-08" db="EMBL/GenBank/DDBJ databases">
        <title>Archangium and Cystobacter genomes.</title>
        <authorList>
            <person name="Chen I.-C.K."/>
            <person name="Wielgoss S."/>
        </authorList>
    </citation>
    <scope>NUCLEOTIDE SEQUENCE [LARGE SCALE GENOMIC DNA]</scope>
    <source>
        <strain evidence="3 4">Cbm 6</strain>
    </source>
</reference>
<dbReference type="PANTHER" id="PTHR44216:SF3">
    <property type="entry name" value="PROTEIN O-MANNOSYL-TRANSFERASE TMTC2"/>
    <property type="match status" value="1"/>
</dbReference>
<dbReference type="Pfam" id="PF13176">
    <property type="entry name" value="TPR_7"/>
    <property type="match status" value="1"/>
</dbReference>
<feature type="repeat" description="TPR" evidence="1">
    <location>
        <begin position="175"/>
        <end position="208"/>
    </location>
</feature>
<feature type="repeat" description="TPR" evidence="1">
    <location>
        <begin position="107"/>
        <end position="140"/>
    </location>
</feature>
<evidence type="ECO:0000313" key="4">
    <source>
        <dbReference type="Proteomes" id="UP001611383"/>
    </source>
</evidence>
<keyword evidence="2" id="KW-1133">Transmembrane helix</keyword>
<dbReference type="SMART" id="SM00028">
    <property type="entry name" value="TPR"/>
    <property type="match status" value="6"/>
</dbReference>
<dbReference type="PROSITE" id="PS50005">
    <property type="entry name" value="TPR"/>
    <property type="match status" value="3"/>
</dbReference>
<keyword evidence="1" id="KW-0802">TPR repeat</keyword>
<dbReference type="Proteomes" id="UP001611383">
    <property type="component" value="Chromosome"/>
</dbReference>
<name>A0ABY9X9E4_9BACT</name>
<dbReference type="Gene3D" id="1.25.40.10">
    <property type="entry name" value="Tetratricopeptide repeat domain"/>
    <property type="match status" value="2"/>
</dbReference>
<dbReference type="SUPFAM" id="SSF48452">
    <property type="entry name" value="TPR-like"/>
    <property type="match status" value="1"/>
</dbReference>
<sequence>MRAAMQSAYDRASILMDKGLYAHALPLLKQAIAEEPARAHAHALLGQCLQELNQMPEALKAGREALALDPEDAWVRVCLARTLAITKQRREATQHAEEAHRLSPEAPDPLRVLAHLAQRGGRHERALEFLDQALALAPGDPELHAMRAMSLRALGRHHSADEASREAMTWNPEEARALMSRGLVCLDQGDVREAEALFQTAVTQHPDEPIYRQALLIARLSGRPVLGPVFRRLLRVRNILGARLMVGLFVALGVLAALRGFIPESHGPLSLGAAGVLGLYAALLVLPEVLMASAAWLFREQHLDGVESASVALAAANQARLVLVGALFWAMGPRVLWALPLYLAPFVMRLKPRSEHSLRVTPRQRVTHQWLFLAASLVFTLHLALGLPHLWLSLLLMLSFFFTRP</sequence>
<evidence type="ECO:0000256" key="1">
    <source>
        <dbReference type="PROSITE-ProRule" id="PRU00339"/>
    </source>
</evidence>
<evidence type="ECO:0000256" key="2">
    <source>
        <dbReference type="SAM" id="Phobius"/>
    </source>
</evidence>
<dbReference type="Pfam" id="PF13432">
    <property type="entry name" value="TPR_16"/>
    <property type="match status" value="2"/>
</dbReference>